<name>G4RJG5_THETK</name>
<evidence type="ECO:0000313" key="2">
    <source>
        <dbReference type="EMBL" id="CCC81710.1"/>
    </source>
</evidence>
<sequence>MKGLTSIELAILLAIIIVIAVAVGWYMYTTFLSSTTGAAKVEIVSAQYSISAKNLTLQVINPGPVNNVGVASITLAGQQCSVGSSLTIPMQSSPVTITVSCGSIPAAVGSTLQGTLTLTSGASYPFVATVVS</sequence>
<dbReference type="EMBL" id="FN869859">
    <property type="protein sequence ID" value="CCC81710.1"/>
    <property type="molecule type" value="Genomic_DNA"/>
</dbReference>
<evidence type="ECO:0000313" key="3">
    <source>
        <dbReference type="Proteomes" id="UP000002654"/>
    </source>
</evidence>
<evidence type="ECO:0008006" key="4">
    <source>
        <dbReference type="Google" id="ProtNLM"/>
    </source>
</evidence>
<feature type="transmembrane region" description="Helical" evidence="1">
    <location>
        <begin position="7"/>
        <end position="28"/>
    </location>
</feature>
<dbReference type="RefSeq" id="WP_014126965.1">
    <property type="nucleotide sequence ID" value="NC_016070.1"/>
</dbReference>
<reference evidence="2 3" key="1">
    <citation type="journal article" date="2011" name="PLoS ONE">
        <title>The complete genome sequence of Thermoproteus tenax: a physiologically versatile member of the Crenarchaeota.</title>
        <authorList>
            <person name="Siebers B."/>
            <person name="Zaparty M."/>
            <person name="Raddatz G."/>
            <person name="Tjaden B."/>
            <person name="Albers S.V."/>
            <person name="Bell S.D."/>
            <person name="Blombach F."/>
            <person name="Kletzin A."/>
            <person name="Kyrpides N."/>
            <person name="Lanz C."/>
            <person name="Plagens A."/>
            <person name="Rampp M."/>
            <person name="Rosinus A."/>
            <person name="von Jan M."/>
            <person name="Makarova K.S."/>
            <person name="Klenk H.P."/>
            <person name="Schuster S.C."/>
            <person name="Hensel R."/>
        </authorList>
    </citation>
    <scope>NUCLEOTIDE SEQUENCE [LARGE SCALE GENOMIC DNA]</scope>
    <source>
        <strain evidence="3">ATCC 35583 / DSM 2078 / JCM 9277 / NBRC 100435 / Kra 1</strain>
    </source>
</reference>
<dbReference type="PaxDb" id="768679-TTX_1067"/>
<keyword evidence="1" id="KW-1133">Transmembrane helix</keyword>
<proteinExistence type="predicted"/>
<keyword evidence="1" id="KW-0472">Membrane</keyword>
<dbReference type="eggNOG" id="arCOG03740">
    <property type="taxonomic scope" value="Archaea"/>
</dbReference>
<dbReference type="KEGG" id="ttn:TTX_1067"/>
<gene>
    <name evidence="2" type="ordered locus">TTX_1067</name>
</gene>
<dbReference type="AlphaFoldDB" id="G4RJG5"/>
<accession>G4RJG5</accession>
<dbReference type="STRING" id="768679.TTX_1067"/>
<protein>
    <recommendedName>
        <fullName evidence="4">Class III signal peptide-containing protein</fullName>
    </recommendedName>
</protein>
<organism evidence="2 3">
    <name type="scientific">Thermoproteus tenax (strain ATCC 35583 / DSM 2078 / JCM 9277 / NBRC 100435 / Kra 1)</name>
    <dbReference type="NCBI Taxonomy" id="768679"/>
    <lineage>
        <taxon>Archaea</taxon>
        <taxon>Thermoproteota</taxon>
        <taxon>Thermoprotei</taxon>
        <taxon>Thermoproteales</taxon>
        <taxon>Thermoproteaceae</taxon>
        <taxon>Thermoproteus</taxon>
    </lineage>
</organism>
<dbReference type="GeneID" id="11261955"/>
<evidence type="ECO:0000256" key="1">
    <source>
        <dbReference type="SAM" id="Phobius"/>
    </source>
</evidence>
<dbReference type="Proteomes" id="UP000002654">
    <property type="component" value="Chromosome"/>
</dbReference>
<keyword evidence="1" id="KW-0812">Transmembrane</keyword>
<keyword evidence="3" id="KW-1185">Reference proteome</keyword>
<dbReference type="HOGENOM" id="CLU_139556_0_0_2"/>